<reference evidence="2" key="1">
    <citation type="submission" date="2022-07" db="EMBL/GenBank/DDBJ databases">
        <authorList>
            <person name="Trinca V."/>
            <person name="Uliana J.V.C."/>
            <person name="Torres T.T."/>
            <person name="Ward R.J."/>
            <person name="Monesi N."/>
        </authorList>
    </citation>
    <scope>NUCLEOTIDE SEQUENCE</scope>
    <source>
        <strain evidence="2">HSMRA1968</strain>
        <tissue evidence="2">Whole embryos</tissue>
    </source>
</reference>
<evidence type="ECO:0000313" key="3">
    <source>
        <dbReference type="Proteomes" id="UP001151699"/>
    </source>
</evidence>
<evidence type="ECO:0000256" key="1">
    <source>
        <dbReference type="SAM" id="MobiDB-lite"/>
    </source>
</evidence>
<feature type="compositionally biased region" description="Polar residues" evidence="1">
    <location>
        <begin position="20"/>
        <end position="30"/>
    </location>
</feature>
<name>A0A9Q0MSF8_9DIPT</name>
<proteinExistence type="predicted"/>
<dbReference type="EMBL" id="WJQU01000004">
    <property type="protein sequence ID" value="KAJ6636224.1"/>
    <property type="molecule type" value="Genomic_DNA"/>
</dbReference>
<dbReference type="Proteomes" id="UP001151699">
    <property type="component" value="Chromosome C"/>
</dbReference>
<sequence length="61" mass="7218">MEYVPTDETGNLNPYRMLRNLSNSNPTLNKQPNVHVEYELSLPMEAYRHPPYASLWNLNQR</sequence>
<evidence type="ECO:0000313" key="2">
    <source>
        <dbReference type="EMBL" id="KAJ6636224.1"/>
    </source>
</evidence>
<comment type="caution">
    <text evidence="2">The sequence shown here is derived from an EMBL/GenBank/DDBJ whole genome shotgun (WGS) entry which is preliminary data.</text>
</comment>
<dbReference type="OrthoDB" id="7994575at2759"/>
<accession>A0A9Q0MSF8</accession>
<organism evidence="2 3">
    <name type="scientific">Pseudolycoriella hygida</name>
    <dbReference type="NCBI Taxonomy" id="35572"/>
    <lineage>
        <taxon>Eukaryota</taxon>
        <taxon>Metazoa</taxon>
        <taxon>Ecdysozoa</taxon>
        <taxon>Arthropoda</taxon>
        <taxon>Hexapoda</taxon>
        <taxon>Insecta</taxon>
        <taxon>Pterygota</taxon>
        <taxon>Neoptera</taxon>
        <taxon>Endopterygota</taxon>
        <taxon>Diptera</taxon>
        <taxon>Nematocera</taxon>
        <taxon>Sciaroidea</taxon>
        <taxon>Sciaridae</taxon>
        <taxon>Pseudolycoriella</taxon>
    </lineage>
</organism>
<protein>
    <submittedName>
        <fullName evidence="2">Uncharacterized protein</fullName>
    </submittedName>
</protein>
<keyword evidence="3" id="KW-1185">Reference proteome</keyword>
<dbReference type="AlphaFoldDB" id="A0A9Q0MSF8"/>
<feature type="region of interest" description="Disordered" evidence="1">
    <location>
        <begin position="1"/>
        <end position="30"/>
    </location>
</feature>
<gene>
    <name evidence="2" type="ORF">Bhyg_14812</name>
</gene>